<name>A0AA88P938_9TELE</name>
<reference evidence="2" key="1">
    <citation type="submission" date="2023-08" db="EMBL/GenBank/DDBJ databases">
        <title>Chromosome-level Genome Assembly of mud carp (Cirrhinus molitorella).</title>
        <authorList>
            <person name="Liu H."/>
        </authorList>
    </citation>
    <scope>NUCLEOTIDE SEQUENCE</scope>
    <source>
        <strain evidence="2">Prfri</strain>
        <tissue evidence="2">Muscle</tissue>
    </source>
</reference>
<dbReference type="Proteomes" id="UP001187343">
    <property type="component" value="Unassembled WGS sequence"/>
</dbReference>
<sequence>MELVEEECHPEHSNGNHPPRLGFFGEVTCRNNGTQVNGSHRAEFISQNAKPSSRGHARPFWLGGFESRGSIHLGNNRRRLEVSDLDTLMPVRSISDSADKSLRVSRRLPIENENPPPSRNLQTRGQLSLLTFVNEDAKTSTTSNDRVSRNVRPNPKAKAQGSTNRRLLRGRQT</sequence>
<organism evidence="2 3">
    <name type="scientific">Cirrhinus molitorella</name>
    <name type="common">mud carp</name>
    <dbReference type="NCBI Taxonomy" id="172907"/>
    <lineage>
        <taxon>Eukaryota</taxon>
        <taxon>Metazoa</taxon>
        <taxon>Chordata</taxon>
        <taxon>Craniata</taxon>
        <taxon>Vertebrata</taxon>
        <taxon>Euteleostomi</taxon>
        <taxon>Actinopterygii</taxon>
        <taxon>Neopterygii</taxon>
        <taxon>Teleostei</taxon>
        <taxon>Ostariophysi</taxon>
        <taxon>Cypriniformes</taxon>
        <taxon>Cyprinidae</taxon>
        <taxon>Labeoninae</taxon>
        <taxon>Labeonini</taxon>
        <taxon>Cirrhinus</taxon>
    </lineage>
</organism>
<proteinExistence type="predicted"/>
<accession>A0AA88P938</accession>
<comment type="caution">
    <text evidence="2">The sequence shown here is derived from an EMBL/GenBank/DDBJ whole genome shotgun (WGS) entry which is preliminary data.</text>
</comment>
<evidence type="ECO:0000256" key="1">
    <source>
        <dbReference type="SAM" id="MobiDB-lite"/>
    </source>
</evidence>
<protein>
    <submittedName>
        <fullName evidence="2">Uncharacterized protein</fullName>
    </submittedName>
</protein>
<feature type="region of interest" description="Disordered" evidence="1">
    <location>
        <begin position="136"/>
        <end position="173"/>
    </location>
</feature>
<dbReference type="AlphaFoldDB" id="A0AA88P938"/>
<dbReference type="EMBL" id="JAUYZG010000025">
    <property type="protein sequence ID" value="KAK2867708.1"/>
    <property type="molecule type" value="Genomic_DNA"/>
</dbReference>
<evidence type="ECO:0000313" key="3">
    <source>
        <dbReference type="Proteomes" id="UP001187343"/>
    </source>
</evidence>
<keyword evidence="3" id="KW-1185">Reference proteome</keyword>
<gene>
    <name evidence="2" type="ORF">Q8A67_025825</name>
</gene>
<evidence type="ECO:0000313" key="2">
    <source>
        <dbReference type="EMBL" id="KAK2867708.1"/>
    </source>
</evidence>